<feature type="compositionally biased region" description="Low complexity" evidence="1">
    <location>
        <begin position="96"/>
        <end position="108"/>
    </location>
</feature>
<dbReference type="AlphaFoldDB" id="A0A3N4I882"/>
<dbReference type="Proteomes" id="UP000275078">
    <property type="component" value="Unassembled WGS sequence"/>
</dbReference>
<evidence type="ECO:0000313" key="3">
    <source>
        <dbReference type="Proteomes" id="UP000275078"/>
    </source>
</evidence>
<name>A0A3N4I882_ASCIM</name>
<proteinExistence type="predicted"/>
<evidence type="ECO:0000313" key="2">
    <source>
        <dbReference type="EMBL" id="RPA77994.1"/>
    </source>
</evidence>
<dbReference type="EMBL" id="ML119717">
    <property type="protein sequence ID" value="RPA77994.1"/>
    <property type="molecule type" value="Genomic_DNA"/>
</dbReference>
<keyword evidence="3" id="KW-1185">Reference proteome</keyword>
<feature type="compositionally biased region" description="Low complexity" evidence="1">
    <location>
        <begin position="31"/>
        <end position="48"/>
    </location>
</feature>
<feature type="compositionally biased region" description="Low complexity" evidence="1">
    <location>
        <begin position="66"/>
        <end position="80"/>
    </location>
</feature>
<reference evidence="2 3" key="1">
    <citation type="journal article" date="2018" name="Nat. Ecol. Evol.">
        <title>Pezizomycetes genomes reveal the molecular basis of ectomycorrhizal truffle lifestyle.</title>
        <authorList>
            <person name="Murat C."/>
            <person name="Payen T."/>
            <person name="Noel B."/>
            <person name="Kuo A."/>
            <person name="Morin E."/>
            <person name="Chen J."/>
            <person name="Kohler A."/>
            <person name="Krizsan K."/>
            <person name="Balestrini R."/>
            <person name="Da Silva C."/>
            <person name="Montanini B."/>
            <person name="Hainaut M."/>
            <person name="Levati E."/>
            <person name="Barry K.W."/>
            <person name="Belfiori B."/>
            <person name="Cichocki N."/>
            <person name="Clum A."/>
            <person name="Dockter R.B."/>
            <person name="Fauchery L."/>
            <person name="Guy J."/>
            <person name="Iotti M."/>
            <person name="Le Tacon F."/>
            <person name="Lindquist E.A."/>
            <person name="Lipzen A."/>
            <person name="Malagnac F."/>
            <person name="Mello A."/>
            <person name="Molinier V."/>
            <person name="Miyauchi S."/>
            <person name="Poulain J."/>
            <person name="Riccioni C."/>
            <person name="Rubini A."/>
            <person name="Sitrit Y."/>
            <person name="Splivallo R."/>
            <person name="Traeger S."/>
            <person name="Wang M."/>
            <person name="Zifcakova L."/>
            <person name="Wipf D."/>
            <person name="Zambonelli A."/>
            <person name="Paolocci F."/>
            <person name="Nowrousian M."/>
            <person name="Ottonello S."/>
            <person name="Baldrian P."/>
            <person name="Spatafora J.W."/>
            <person name="Henrissat B."/>
            <person name="Nagy L.G."/>
            <person name="Aury J.M."/>
            <person name="Wincker P."/>
            <person name="Grigoriev I.V."/>
            <person name="Bonfante P."/>
            <person name="Martin F.M."/>
        </authorList>
    </citation>
    <scope>NUCLEOTIDE SEQUENCE [LARGE SCALE GENOMIC DNA]</scope>
    <source>
        <strain evidence="2 3">RN42</strain>
    </source>
</reference>
<feature type="region of interest" description="Disordered" evidence="1">
    <location>
        <begin position="1"/>
        <end position="108"/>
    </location>
</feature>
<protein>
    <submittedName>
        <fullName evidence="2">Uncharacterized protein</fullName>
    </submittedName>
</protein>
<evidence type="ECO:0000256" key="1">
    <source>
        <dbReference type="SAM" id="MobiDB-lite"/>
    </source>
</evidence>
<sequence length="317" mass="35741">MHTLSSPLDAINRLKSRRPPRIPTKADNCDSTTPASAAATTDNLAAPLKFKSRLPLPSKRQPNRQPPASSRAAPARNAISRKTRLSEPGSFRLDLSNSASTSKHSSFSTSTLGCNPFKAASEPINNPFTPDSTSGSHPKTKLLFQSSFASPLWTHRTEEEQAPKDGPTNPNDNATFSWNMALLRPHGYRYQWLPTETTSDRAAIFDSIEDHYGLHRGPSTARILMHEENRYVFLAEEGVFVTDTLEYERIALVSRDAWKSQQILSEVGIHGREGPWRAMGSVYDAEAENQEWDWYRYEEGWRSPVQYDSDWDDPSFW</sequence>
<accession>A0A3N4I882</accession>
<gene>
    <name evidence="2" type="ORF">BJ508DRAFT_309607</name>
</gene>
<organism evidence="2 3">
    <name type="scientific">Ascobolus immersus RN42</name>
    <dbReference type="NCBI Taxonomy" id="1160509"/>
    <lineage>
        <taxon>Eukaryota</taxon>
        <taxon>Fungi</taxon>
        <taxon>Dikarya</taxon>
        <taxon>Ascomycota</taxon>
        <taxon>Pezizomycotina</taxon>
        <taxon>Pezizomycetes</taxon>
        <taxon>Pezizales</taxon>
        <taxon>Ascobolaceae</taxon>
        <taxon>Ascobolus</taxon>
    </lineage>
</organism>
<feature type="region of interest" description="Disordered" evidence="1">
    <location>
        <begin position="154"/>
        <end position="173"/>
    </location>
</feature>